<name>A0A6N3FJI9_CLOSY</name>
<keyword evidence="4" id="KW-0804">Transcription</keyword>
<dbReference type="InterPro" id="IPR005119">
    <property type="entry name" value="LysR_subst-bd"/>
</dbReference>
<dbReference type="AlphaFoldDB" id="A0A6N3FJI9"/>
<dbReference type="InterPro" id="IPR036388">
    <property type="entry name" value="WH-like_DNA-bd_sf"/>
</dbReference>
<keyword evidence="3" id="KW-0238">DNA-binding</keyword>
<dbReference type="GO" id="GO:0032993">
    <property type="term" value="C:protein-DNA complex"/>
    <property type="evidence" value="ECO:0007669"/>
    <property type="project" value="TreeGrafter"/>
</dbReference>
<protein>
    <submittedName>
        <fullName evidence="7">HTH-type transcriptional regulator CynR</fullName>
    </submittedName>
    <submittedName>
        <fullName evidence="6">LysR family transcriptional regulator</fullName>
    </submittedName>
</protein>
<dbReference type="CDD" id="cd05466">
    <property type="entry name" value="PBP2_LTTR_substrate"/>
    <property type="match status" value="1"/>
</dbReference>
<gene>
    <name evidence="7" type="primary">cynR_15</name>
    <name evidence="7" type="ORF">CSLFYP84_02559</name>
    <name evidence="6" type="ORF">PM006_11295</name>
</gene>
<dbReference type="EMBL" id="JAQLGM010000025">
    <property type="protein sequence ID" value="MDB2000787.1"/>
    <property type="molecule type" value="Genomic_DNA"/>
</dbReference>
<dbReference type="Gene3D" id="3.40.190.290">
    <property type="match status" value="1"/>
</dbReference>
<dbReference type="PRINTS" id="PR00039">
    <property type="entry name" value="HTHLYSR"/>
</dbReference>
<dbReference type="SUPFAM" id="SSF46785">
    <property type="entry name" value="Winged helix' DNA-binding domain"/>
    <property type="match status" value="1"/>
</dbReference>
<dbReference type="SUPFAM" id="SSF53850">
    <property type="entry name" value="Periplasmic binding protein-like II"/>
    <property type="match status" value="1"/>
</dbReference>
<dbReference type="GO" id="GO:0003700">
    <property type="term" value="F:DNA-binding transcription factor activity"/>
    <property type="evidence" value="ECO:0007669"/>
    <property type="project" value="InterPro"/>
</dbReference>
<dbReference type="Proteomes" id="UP001300871">
    <property type="component" value="Unassembled WGS sequence"/>
</dbReference>
<dbReference type="InterPro" id="IPR036390">
    <property type="entry name" value="WH_DNA-bd_sf"/>
</dbReference>
<dbReference type="InterPro" id="IPR000847">
    <property type="entry name" value="LysR_HTH_N"/>
</dbReference>
<dbReference type="Pfam" id="PF00126">
    <property type="entry name" value="HTH_1"/>
    <property type="match status" value="1"/>
</dbReference>
<sequence length="301" mass="34648">MELLQLRYFKAVAENESLTQTANKLFISPPSLSSTISRLEKELGTELFDRHGNRLHLNTRGYVFLECVNQILSSLDNTVAEVRDMEAKREVLLSVATTSPNVWIELFSTFQLENPEMRVTHTSLRLDELKTPGCLYKYDFVIASPTDVPSHWKHRELLYNDDYPVLLVHPDHPLSKRREISLAEVKDEPFVALTPGFSSRKYFDDLCERTGFTPKIAIECDYMMRSYMVMKKIGVALATAYTNYARLYDGTCCIDITEPVFPRVQALFRDEKRHMNAAAARFQKFATNFYPGHSCRKTPPL</sequence>
<dbReference type="GO" id="GO:0003677">
    <property type="term" value="F:DNA binding"/>
    <property type="evidence" value="ECO:0007669"/>
    <property type="project" value="UniProtKB-KW"/>
</dbReference>
<evidence type="ECO:0000313" key="6">
    <source>
        <dbReference type="EMBL" id="MDB2000787.1"/>
    </source>
</evidence>
<feature type="domain" description="HTH lysR-type" evidence="5">
    <location>
        <begin position="1"/>
        <end position="58"/>
    </location>
</feature>
<proteinExistence type="inferred from homology"/>
<evidence type="ECO:0000313" key="7">
    <source>
        <dbReference type="EMBL" id="VYU52211.1"/>
    </source>
</evidence>
<comment type="similarity">
    <text evidence="1">Belongs to the LysR transcriptional regulatory family.</text>
</comment>
<dbReference type="EMBL" id="CACRUA010000029">
    <property type="protein sequence ID" value="VYU52211.1"/>
    <property type="molecule type" value="Genomic_DNA"/>
</dbReference>
<dbReference type="Pfam" id="PF03466">
    <property type="entry name" value="LysR_substrate"/>
    <property type="match status" value="1"/>
</dbReference>
<reference evidence="6" key="2">
    <citation type="submission" date="2023-01" db="EMBL/GenBank/DDBJ databases">
        <title>Human gut microbiome strain richness.</title>
        <authorList>
            <person name="Chen-Liaw A."/>
        </authorList>
    </citation>
    <scope>NUCLEOTIDE SEQUENCE</scope>
    <source>
        <strain evidence="6">B1_m1001713B170214d0_201011</strain>
    </source>
</reference>
<organism evidence="7">
    <name type="scientific">Clostridium symbiosum</name>
    <name type="common">Bacteroides symbiosus</name>
    <dbReference type="NCBI Taxonomy" id="1512"/>
    <lineage>
        <taxon>Bacteria</taxon>
        <taxon>Bacillati</taxon>
        <taxon>Bacillota</taxon>
        <taxon>Clostridia</taxon>
        <taxon>Lachnospirales</taxon>
        <taxon>Lachnospiraceae</taxon>
        <taxon>Otoolea</taxon>
    </lineage>
</organism>
<dbReference type="PANTHER" id="PTHR30346:SF28">
    <property type="entry name" value="HTH-TYPE TRANSCRIPTIONAL REGULATOR CYNR"/>
    <property type="match status" value="1"/>
</dbReference>
<dbReference type="PANTHER" id="PTHR30346">
    <property type="entry name" value="TRANSCRIPTIONAL DUAL REGULATOR HCAR-RELATED"/>
    <property type="match status" value="1"/>
</dbReference>
<reference evidence="7" key="1">
    <citation type="submission" date="2019-11" db="EMBL/GenBank/DDBJ databases">
        <authorList>
            <person name="Feng L."/>
        </authorList>
    </citation>
    <scope>NUCLEOTIDE SEQUENCE</scope>
    <source>
        <strain evidence="7">CsymbiosumLFYP84</strain>
    </source>
</reference>
<dbReference type="FunFam" id="1.10.10.10:FF:000001">
    <property type="entry name" value="LysR family transcriptional regulator"/>
    <property type="match status" value="1"/>
</dbReference>
<accession>A0A6N3FJI9</accession>
<evidence type="ECO:0000256" key="3">
    <source>
        <dbReference type="ARBA" id="ARBA00023125"/>
    </source>
</evidence>
<dbReference type="Gene3D" id="1.10.10.10">
    <property type="entry name" value="Winged helix-like DNA-binding domain superfamily/Winged helix DNA-binding domain"/>
    <property type="match status" value="1"/>
</dbReference>
<evidence type="ECO:0000256" key="1">
    <source>
        <dbReference type="ARBA" id="ARBA00009437"/>
    </source>
</evidence>
<evidence type="ECO:0000256" key="2">
    <source>
        <dbReference type="ARBA" id="ARBA00023015"/>
    </source>
</evidence>
<dbReference type="PROSITE" id="PS50931">
    <property type="entry name" value="HTH_LYSR"/>
    <property type="match status" value="1"/>
</dbReference>
<evidence type="ECO:0000256" key="4">
    <source>
        <dbReference type="ARBA" id="ARBA00023163"/>
    </source>
</evidence>
<evidence type="ECO:0000259" key="5">
    <source>
        <dbReference type="PROSITE" id="PS50931"/>
    </source>
</evidence>
<keyword evidence="2" id="KW-0805">Transcription regulation</keyword>
<dbReference type="GeneID" id="57967957"/>
<dbReference type="RefSeq" id="WP_054345003.1">
    <property type="nucleotide sequence ID" value="NZ_CACRUA010000029.1"/>
</dbReference>